<keyword evidence="2" id="KW-0808">Transferase</keyword>
<organism evidence="2 3">
    <name type="scientific">Alicyclobacillus hesperidum</name>
    <dbReference type="NCBI Taxonomy" id="89784"/>
    <lineage>
        <taxon>Bacteria</taxon>
        <taxon>Bacillati</taxon>
        <taxon>Bacillota</taxon>
        <taxon>Bacilli</taxon>
        <taxon>Bacillales</taxon>
        <taxon>Alicyclobacillaceae</taxon>
        <taxon>Alicyclobacillus</taxon>
    </lineage>
</organism>
<evidence type="ECO:0000259" key="1">
    <source>
        <dbReference type="Pfam" id="PF13579"/>
    </source>
</evidence>
<name>A0A1H2Y5J7_9BACL</name>
<dbReference type="Proteomes" id="UP000182589">
    <property type="component" value="Unassembled WGS sequence"/>
</dbReference>
<evidence type="ECO:0000313" key="2">
    <source>
        <dbReference type="EMBL" id="SDX00482.1"/>
    </source>
</evidence>
<dbReference type="GO" id="GO:0016740">
    <property type="term" value="F:transferase activity"/>
    <property type="evidence" value="ECO:0007669"/>
    <property type="project" value="UniProtKB-KW"/>
</dbReference>
<sequence length="406" mass="45572">MTRAKPTVLVVSYFAPPQLNAEAILVWKTLRELASHFRLRLVTSDERAGSDARLQLPDAVDVIRSRTWKPTAYKPRRALEKLMGLVVDENYLWAKATHLGANESQCDVIYSRSQPGASHILALGIKRRTGKPWIAQFSDPWANNPYHVHHTSRRKQFNQRMEQAVVEEADVLIFPTAEIQEMYGRSYPALPIAQKSVILPHHFTPELYPNAVARTPELVDKLVFSYLGDFYGARSPEPFLAGLHKAVAAEPAMAARTVVQFFGNVEAKFADLVAQSPVPVHRGRVSYLESLNMMRQADVLLLIDAPSANGRNPFLASKLIDYLGAGRRILGITDEQGTAADILRQHGHFVVSPRDVDGVEKGIRRCFFEFQSGVANQVAIPEEFTTQHVVGRLAELMERLLHKRQK</sequence>
<proteinExistence type="predicted"/>
<dbReference type="AlphaFoldDB" id="A0A1H2Y5J7"/>
<keyword evidence="3" id="KW-1185">Reference proteome</keyword>
<dbReference type="Pfam" id="PF13579">
    <property type="entry name" value="Glyco_trans_4_4"/>
    <property type="match status" value="1"/>
</dbReference>
<dbReference type="STRING" id="89784.SAMN04489725_1293"/>
<dbReference type="EMBL" id="FNOJ01000029">
    <property type="protein sequence ID" value="SDX00482.1"/>
    <property type="molecule type" value="Genomic_DNA"/>
</dbReference>
<gene>
    <name evidence="2" type="ORF">SAMN04489725_1293</name>
</gene>
<accession>A0A1H2Y5J7</accession>
<dbReference type="SUPFAM" id="SSF53756">
    <property type="entry name" value="UDP-Glycosyltransferase/glycogen phosphorylase"/>
    <property type="match status" value="1"/>
</dbReference>
<evidence type="ECO:0000313" key="3">
    <source>
        <dbReference type="Proteomes" id="UP000182589"/>
    </source>
</evidence>
<dbReference type="Gene3D" id="3.40.50.2000">
    <property type="entry name" value="Glycogen Phosphorylase B"/>
    <property type="match status" value="1"/>
</dbReference>
<protein>
    <submittedName>
        <fullName evidence="2">Glycosyltransferase involved in cell wall bisynthesis</fullName>
    </submittedName>
</protein>
<reference evidence="3" key="1">
    <citation type="submission" date="2016-10" db="EMBL/GenBank/DDBJ databases">
        <authorList>
            <person name="Varghese N."/>
        </authorList>
    </citation>
    <scope>NUCLEOTIDE SEQUENCE [LARGE SCALE GENOMIC DNA]</scope>
    <source>
        <strain evidence="3">DSM 12489</strain>
    </source>
</reference>
<dbReference type="RefSeq" id="WP_244885230.1">
    <property type="nucleotide sequence ID" value="NZ_FNOJ01000029.1"/>
</dbReference>
<dbReference type="InterPro" id="IPR028098">
    <property type="entry name" value="Glyco_trans_4-like_N"/>
</dbReference>
<feature type="domain" description="Glycosyltransferase subfamily 4-like N-terminal" evidence="1">
    <location>
        <begin position="29"/>
        <end position="185"/>
    </location>
</feature>